<sequence length="220" mass="23821">MLERLRRHDLVFVDPDVWAARLCDYPELRAVDLVVEWADAGRPLVVRRRSADDPDGDLALGLPLPPAYGKRRVAVSLDPAGALSAGHFPTLRAAQVSAPVRWLPSIKALLVLAAEVQIEPLVFGSLAWSILTRLDYVVPTSDLDLLWPLNVGANAAALLDGLARIASTSPMRVDGEIIDGDGRGVQWQELASDRSEVLAKGLLSIALVAPSDFLRLRVAE</sequence>
<evidence type="ECO:0000259" key="4">
    <source>
        <dbReference type="Pfam" id="PF20866"/>
    </source>
</evidence>
<dbReference type="Proteomes" id="UP001165667">
    <property type="component" value="Unassembled WGS sequence"/>
</dbReference>
<dbReference type="InterPro" id="IPR048903">
    <property type="entry name" value="MdcG_N"/>
</dbReference>
<gene>
    <name evidence="5" type="primary">mdcG</name>
    <name evidence="5" type="ORF">M8523_30300</name>
</gene>
<keyword evidence="2" id="KW-0548">Nucleotidyltransferase</keyword>
<evidence type="ECO:0000256" key="2">
    <source>
        <dbReference type="ARBA" id="ARBA00022695"/>
    </source>
</evidence>
<dbReference type="Pfam" id="PF20866">
    <property type="entry name" value="MdcG_N"/>
    <property type="match status" value="1"/>
</dbReference>
<evidence type="ECO:0000259" key="3">
    <source>
        <dbReference type="Pfam" id="PF10620"/>
    </source>
</evidence>
<dbReference type="AlphaFoldDB" id="A0AA41Z1X5"/>
<dbReference type="InterPro" id="IPR049180">
    <property type="entry name" value="MdcG_C"/>
</dbReference>
<reference evidence="5" key="1">
    <citation type="submission" date="2022-05" db="EMBL/GenBank/DDBJ databases">
        <authorList>
            <person name="Pankratov T."/>
        </authorList>
    </citation>
    <scope>NUCLEOTIDE SEQUENCE</scope>
    <source>
        <strain evidence="5">BP6-180914</strain>
    </source>
</reference>
<evidence type="ECO:0000313" key="5">
    <source>
        <dbReference type="EMBL" id="MCW6512219.1"/>
    </source>
</evidence>
<organism evidence="5 6">
    <name type="scientific">Lichenifustis flavocetrariae</name>
    <dbReference type="NCBI Taxonomy" id="2949735"/>
    <lineage>
        <taxon>Bacteria</taxon>
        <taxon>Pseudomonadati</taxon>
        <taxon>Pseudomonadota</taxon>
        <taxon>Alphaproteobacteria</taxon>
        <taxon>Hyphomicrobiales</taxon>
        <taxon>Lichenihabitantaceae</taxon>
        <taxon>Lichenifustis</taxon>
    </lineage>
</organism>
<feature type="domain" description="Phosphoribosyl-dephospho-CoA transferase MdcG C-terminal" evidence="3">
    <location>
        <begin position="91"/>
        <end position="208"/>
    </location>
</feature>
<evidence type="ECO:0000313" key="6">
    <source>
        <dbReference type="Proteomes" id="UP001165667"/>
    </source>
</evidence>
<protein>
    <submittedName>
        <fullName evidence="5">Malonate decarboxylase holo-[acyl-carrier-protein] synthase</fullName>
    </submittedName>
</protein>
<dbReference type="GO" id="GO:0016779">
    <property type="term" value="F:nucleotidyltransferase activity"/>
    <property type="evidence" value="ECO:0007669"/>
    <property type="project" value="UniProtKB-KW"/>
</dbReference>
<comment type="caution">
    <text evidence="5">The sequence shown here is derived from an EMBL/GenBank/DDBJ whole genome shotgun (WGS) entry which is preliminary data.</text>
</comment>
<dbReference type="EMBL" id="JAMOIM010000043">
    <property type="protein sequence ID" value="MCW6512219.1"/>
    <property type="molecule type" value="Genomic_DNA"/>
</dbReference>
<name>A0AA41Z1X5_9HYPH</name>
<feature type="domain" description="Phosphoribosyl-dephospho-CoA transferase MdcG N-terminal" evidence="4">
    <location>
        <begin position="6"/>
        <end position="80"/>
    </location>
</feature>
<evidence type="ECO:0000256" key="1">
    <source>
        <dbReference type="ARBA" id="ARBA00022679"/>
    </source>
</evidence>
<proteinExistence type="predicted"/>
<dbReference type="NCBIfam" id="TIGR03135">
    <property type="entry name" value="malonate_mdcG"/>
    <property type="match status" value="1"/>
</dbReference>
<dbReference type="InterPro" id="IPR017557">
    <property type="entry name" value="Holo-ACP_synthase"/>
</dbReference>
<keyword evidence="1" id="KW-0808">Transferase</keyword>
<dbReference type="Pfam" id="PF10620">
    <property type="entry name" value="MdcG"/>
    <property type="match status" value="1"/>
</dbReference>
<dbReference type="RefSeq" id="WP_282588595.1">
    <property type="nucleotide sequence ID" value="NZ_JAMOIM010000043.1"/>
</dbReference>
<keyword evidence="6" id="KW-1185">Reference proteome</keyword>
<accession>A0AA41Z1X5</accession>